<dbReference type="InterPro" id="IPR043128">
    <property type="entry name" value="Rev_trsase/Diguanyl_cyclase"/>
</dbReference>
<reference evidence="4" key="1">
    <citation type="submission" date="2024-05" db="EMBL/GenBank/DDBJ databases">
        <title>Isolation and characterization of Sporomusa carbonis sp. nov., a carboxydotrophic hydrogenogen in the genus of Sporomusa isolated from a charcoal burning pile.</title>
        <authorList>
            <person name="Boeer T."/>
            <person name="Rosenbaum F."/>
            <person name="Eysell L."/>
            <person name="Mueller V."/>
            <person name="Daniel R."/>
            <person name="Poehlein A."/>
        </authorList>
    </citation>
    <scope>NUCLEOTIDE SEQUENCE [LARGE SCALE GENOMIC DNA]</scope>
    <source>
        <strain evidence="4">DSM 3132</strain>
    </source>
</reference>
<dbReference type="InterPro" id="IPR011006">
    <property type="entry name" value="CheY-like_superfamily"/>
</dbReference>
<dbReference type="InterPro" id="IPR050469">
    <property type="entry name" value="Diguanylate_Cyclase"/>
</dbReference>
<dbReference type="PROSITE" id="PS50887">
    <property type="entry name" value="GGDEF"/>
    <property type="match status" value="1"/>
</dbReference>
<dbReference type="PANTHER" id="PTHR45138">
    <property type="entry name" value="REGULATORY COMPONENTS OF SENSORY TRANSDUCTION SYSTEM"/>
    <property type="match status" value="1"/>
</dbReference>
<evidence type="ECO:0000259" key="2">
    <source>
        <dbReference type="PROSITE" id="PS50110"/>
    </source>
</evidence>
<dbReference type="EMBL" id="CP155571">
    <property type="protein sequence ID" value="XFO73768.1"/>
    <property type="molecule type" value="Genomic_DNA"/>
</dbReference>
<gene>
    <name evidence="4" type="primary">pleD</name>
    <name evidence="4" type="ORF">SPACI_038750</name>
</gene>
<feature type="domain" description="Response regulatory" evidence="2">
    <location>
        <begin position="34"/>
        <end position="149"/>
    </location>
</feature>
<accession>A0ABZ3J6U8</accession>
<evidence type="ECO:0000313" key="5">
    <source>
        <dbReference type="Proteomes" id="UP000216052"/>
    </source>
</evidence>
<dbReference type="InterPro" id="IPR000160">
    <property type="entry name" value="GGDEF_dom"/>
</dbReference>
<keyword evidence="1" id="KW-0597">Phosphoprotein</keyword>
<evidence type="ECO:0000259" key="3">
    <source>
        <dbReference type="PROSITE" id="PS50887"/>
    </source>
</evidence>
<evidence type="ECO:0000313" key="4">
    <source>
        <dbReference type="EMBL" id="XFO73768.1"/>
    </source>
</evidence>
<dbReference type="RefSeq" id="WP_211285128.1">
    <property type="nucleotide sequence ID" value="NZ_CP155571.1"/>
</dbReference>
<dbReference type="InterPro" id="IPR029787">
    <property type="entry name" value="Nucleotide_cyclase"/>
</dbReference>
<protein>
    <submittedName>
        <fullName evidence="4">Response regulator PleD</fullName>
    </submittedName>
</protein>
<dbReference type="InterPro" id="IPR001789">
    <property type="entry name" value="Sig_transdc_resp-reg_receiver"/>
</dbReference>
<proteinExistence type="predicted"/>
<dbReference type="Pfam" id="PF00990">
    <property type="entry name" value="GGDEF"/>
    <property type="match status" value="1"/>
</dbReference>
<dbReference type="SMART" id="SM00267">
    <property type="entry name" value="GGDEF"/>
    <property type="match status" value="1"/>
</dbReference>
<name>A0ABZ3J6U8_SPOA4</name>
<dbReference type="SMART" id="SM00448">
    <property type="entry name" value="REC"/>
    <property type="match status" value="1"/>
</dbReference>
<feature type="domain" description="GGDEF" evidence="3">
    <location>
        <begin position="192"/>
        <end position="329"/>
    </location>
</feature>
<feature type="modified residue" description="4-aspartylphosphate" evidence="1">
    <location>
        <position position="82"/>
    </location>
</feature>
<dbReference type="SUPFAM" id="SSF52172">
    <property type="entry name" value="CheY-like"/>
    <property type="match status" value="1"/>
</dbReference>
<dbReference type="CDD" id="cd01949">
    <property type="entry name" value="GGDEF"/>
    <property type="match status" value="1"/>
</dbReference>
<evidence type="ECO:0000256" key="1">
    <source>
        <dbReference type="PROSITE-ProRule" id="PRU00169"/>
    </source>
</evidence>
<dbReference type="Proteomes" id="UP000216052">
    <property type="component" value="Chromosome"/>
</dbReference>
<dbReference type="Gene3D" id="3.40.50.2300">
    <property type="match status" value="1"/>
</dbReference>
<keyword evidence="5" id="KW-1185">Reference proteome</keyword>
<sequence>MQTKYHCVYNGEAIATGITIFYGVMVTLESARQRILLVDDTRLSNQIMQDILGNDYDIFVSTSGKEALVLAASENVDLILLDVEMPGMNGYEVCRRLKQNPYTKNIPVIFVSSADDVQHETEGLEIGAIDYIIKPSNPAIIRARVKNHLELKKYRDILERISLIDGLTGIPNRRHFDQTLDKEWRRAIRHGDVLSLALIDIDFFKKYNDHYGHLAGDECLKKVGSMLNESLKRASDLGARYGGEEFVILLPSTAKEGALTVTERIRNNVEELGIPHEKSEVANHITVSIGVAAMKPECSKVPSDLIRQADLALYQAKNAGRNRVCSAPD</sequence>
<dbReference type="NCBIfam" id="TIGR00254">
    <property type="entry name" value="GGDEF"/>
    <property type="match status" value="1"/>
</dbReference>
<dbReference type="SUPFAM" id="SSF55073">
    <property type="entry name" value="Nucleotide cyclase"/>
    <property type="match status" value="1"/>
</dbReference>
<dbReference type="PANTHER" id="PTHR45138:SF9">
    <property type="entry name" value="DIGUANYLATE CYCLASE DGCM-RELATED"/>
    <property type="match status" value="1"/>
</dbReference>
<organism evidence="4 5">
    <name type="scientific">Sporomusa acidovorans (strain ATCC 49682 / DSM 3132 / Mol)</name>
    <dbReference type="NCBI Taxonomy" id="1123286"/>
    <lineage>
        <taxon>Bacteria</taxon>
        <taxon>Bacillati</taxon>
        <taxon>Bacillota</taxon>
        <taxon>Negativicutes</taxon>
        <taxon>Selenomonadales</taxon>
        <taxon>Sporomusaceae</taxon>
        <taxon>Sporomusa</taxon>
    </lineage>
</organism>
<dbReference type="PROSITE" id="PS50110">
    <property type="entry name" value="RESPONSE_REGULATORY"/>
    <property type="match status" value="1"/>
</dbReference>
<dbReference type="Pfam" id="PF00072">
    <property type="entry name" value="Response_reg"/>
    <property type="match status" value="1"/>
</dbReference>
<dbReference type="Gene3D" id="3.30.70.270">
    <property type="match status" value="1"/>
</dbReference>